<dbReference type="PANTHER" id="PTHR43201">
    <property type="entry name" value="ACYL-COA SYNTHETASE"/>
    <property type="match status" value="1"/>
</dbReference>
<comment type="similarity">
    <text evidence="1">Belongs to the ATP-dependent AMP-binding enzyme family.</text>
</comment>
<dbReference type="PANTHER" id="PTHR43201:SF5">
    <property type="entry name" value="MEDIUM-CHAIN ACYL-COA LIGASE ACSF2, MITOCHONDRIAL"/>
    <property type="match status" value="1"/>
</dbReference>
<reference evidence="4 5" key="1">
    <citation type="submission" date="2018-11" db="EMBL/GenBank/DDBJ databases">
        <title>Sequencing the genomes of 1000 actinobacteria strains.</title>
        <authorList>
            <person name="Klenk H.-P."/>
        </authorList>
    </citation>
    <scope>NUCLEOTIDE SEQUENCE [LARGE SCALE GENOMIC DNA]</scope>
    <source>
        <strain evidence="4 5">DSM 44781</strain>
    </source>
</reference>
<dbReference type="SUPFAM" id="SSF56801">
    <property type="entry name" value="Acetyl-CoA synthetase-like"/>
    <property type="match status" value="1"/>
</dbReference>
<dbReference type="GO" id="GO:0031956">
    <property type="term" value="F:medium-chain fatty acid-CoA ligase activity"/>
    <property type="evidence" value="ECO:0007669"/>
    <property type="project" value="TreeGrafter"/>
</dbReference>
<feature type="domain" description="AMP-dependent synthetase/ligase" evidence="3">
    <location>
        <begin position="65"/>
        <end position="349"/>
    </location>
</feature>
<dbReference type="Pfam" id="PF00501">
    <property type="entry name" value="AMP-binding"/>
    <property type="match status" value="1"/>
</dbReference>
<sequence length="484" mass="49999">MNVSTLEPPRVAWPPSLLPHPGHPAGGTDRAVLPDLARVEALLARTSDVTGAPAGPELADVMRELDALSLPTGSVVMISLPNGVRVLRWLFAALLTGHVPALVPPSTAAARWDEVTARFRPALVVGSPARLGGITGTPLEVAGTWAVRPAAAVRLHGPGQLILLTSGTSGAATGCLHDASALLHNADLHAEALGVTGDDTLLVSLPVHYSFALVAQVFAALRTGAALALSRPPFSVPGYLEQLAAHRVTVSSLTPTLVKDLVAAGVGTPDTLRVLSVGGQALEPALTAALLAGRPGGELYLTYGLTEAGPRVATLAAHREPAHRYASIGRPLSGVGLSLRPDPSGGRELLVSSPTVYRERIGAAAPGCRRGALVAPGVLATGDLAEAEDGYLFVRGRTTDFAVLRGEKVSLASVRRTAKSLEGVVHAATRIDPDGDAYRISLFVDGAAPPDAAGLRRRLNTLLSPHERPAEVEVLPAPADMLLK</sequence>
<dbReference type="Proteomes" id="UP000266906">
    <property type="component" value="Unassembled WGS sequence"/>
</dbReference>
<dbReference type="GO" id="GO:0006631">
    <property type="term" value="P:fatty acid metabolic process"/>
    <property type="evidence" value="ECO:0007669"/>
    <property type="project" value="TreeGrafter"/>
</dbReference>
<protein>
    <submittedName>
        <fullName evidence="4">Acyl-CoA synthetase (AMP-forming)/AMP-acid ligase II</fullName>
    </submittedName>
</protein>
<dbReference type="AlphaFoldDB" id="A0A3N4REV9"/>
<evidence type="ECO:0000259" key="3">
    <source>
        <dbReference type="Pfam" id="PF00501"/>
    </source>
</evidence>
<dbReference type="CDD" id="cd04433">
    <property type="entry name" value="AFD_class_I"/>
    <property type="match status" value="1"/>
</dbReference>
<dbReference type="InterPro" id="IPR042099">
    <property type="entry name" value="ANL_N_sf"/>
</dbReference>
<evidence type="ECO:0000313" key="5">
    <source>
        <dbReference type="Proteomes" id="UP000266906"/>
    </source>
</evidence>
<evidence type="ECO:0000313" key="4">
    <source>
        <dbReference type="EMBL" id="RPE26907.1"/>
    </source>
</evidence>
<keyword evidence="2 4" id="KW-0436">Ligase</keyword>
<keyword evidence="5" id="KW-1185">Reference proteome</keyword>
<accession>A0A3N4REV9</accession>
<comment type="caution">
    <text evidence="4">The sequence shown here is derived from an EMBL/GenBank/DDBJ whole genome shotgun (WGS) entry which is preliminary data.</text>
</comment>
<dbReference type="Gene3D" id="3.40.50.12780">
    <property type="entry name" value="N-terminal domain of ligase-like"/>
    <property type="match status" value="1"/>
</dbReference>
<dbReference type="EMBL" id="RKQG01000005">
    <property type="protein sequence ID" value="RPE26907.1"/>
    <property type="molecule type" value="Genomic_DNA"/>
</dbReference>
<evidence type="ECO:0000256" key="2">
    <source>
        <dbReference type="ARBA" id="ARBA00022598"/>
    </source>
</evidence>
<name>A0A3N4REV9_9ACTN</name>
<evidence type="ECO:0000256" key="1">
    <source>
        <dbReference type="ARBA" id="ARBA00006432"/>
    </source>
</evidence>
<dbReference type="InterPro" id="IPR000873">
    <property type="entry name" value="AMP-dep_synth/lig_dom"/>
</dbReference>
<proteinExistence type="inferred from homology"/>
<organism evidence="4 5">
    <name type="scientific">Kitasatospora cineracea</name>
    <dbReference type="NCBI Taxonomy" id="88074"/>
    <lineage>
        <taxon>Bacteria</taxon>
        <taxon>Bacillati</taxon>
        <taxon>Actinomycetota</taxon>
        <taxon>Actinomycetes</taxon>
        <taxon>Kitasatosporales</taxon>
        <taxon>Streptomycetaceae</taxon>
        <taxon>Kitasatospora</taxon>
    </lineage>
</organism>
<gene>
    <name evidence="4" type="ORF">EDD38_7544</name>
</gene>
<dbReference type="RefSeq" id="WP_244260340.1">
    <property type="nucleotide sequence ID" value="NZ_RKQG01000005.1"/>
</dbReference>